<organism evidence="1 2">
    <name type="scientific">Araneus ventricosus</name>
    <name type="common">Orbweaver spider</name>
    <name type="synonym">Epeira ventricosa</name>
    <dbReference type="NCBI Taxonomy" id="182803"/>
    <lineage>
        <taxon>Eukaryota</taxon>
        <taxon>Metazoa</taxon>
        <taxon>Ecdysozoa</taxon>
        <taxon>Arthropoda</taxon>
        <taxon>Chelicerata</taxon>
        <taxon>Arachnida</taxon>
        <taxon>Araneae</taxon>
        <taxon>Araneomorphae</taxon>
        <taxon>Entelegynae</taxon>
        <taxon>Araneoidea</taxon>
        <taxon>Araneidae</taxon>
        <taxon>Araneus</taxon>
    </lineage>
</organism>
<evidence type="ECO:0000313" key="2">
    <source>
        <dbReference type="Proteomes" id="UP000499080"/>
    </source>
</evidence>
<dbReference type="EMBL" id="BGPR01083768">
    <property type="protein sequence ID" value="GBL92746.1"/>
    <property type="molecule type" value="Genomic_DNA"/>
</dbReference>
<accession>A0A4Y2BNA3</accession>
<dbReference type="Proteomes" id="UP000499080">
    <property type="component" value="Unassembled WGS sequence"/>
</dbReference>
<evidence type="ECO:0000313" key="1">
    <source>
        <dbReference type="EMBL" id="GBL92746.1"/>
    </source>
</evidence>
<sequence>MSMQPATLFTICAVQTVLRIDTRRGLYFLHIPRTVLLTLLGWFEVSRCLKYHGDLPLSIYFDAEMNREIALPDFNHGCDELFDWAGEIMENILHFNDWSSPDILPRDVYAYLMSRTTVYRHFFREELAHVVMEYVTRYSNFGPTLRLCLECYQTDDTREAQQYAYRKKHAEIIWSELISFLQQRSMWCSNCVRTPLFRLFGPSACRGFTNLHRGVVSSIFWTECRNSLLFDHRIRTQVRVDANIFPEPESDTDSD</sequence>
<proteinExistence type="predicted"/>
<dbReference type="AlphaFoldDB" id="A0A4Y2BNA3"/>
<keyword evidence="2" id="KW-1185">Reference proteome</keyword>
<name>A0A4Y2BNA3_ARAVE</name>
<gene>
    <name evidence="1" type="ORF">AVEN_262343_1</name>
</gene>
<comment type="caution">
    <text evidence="1">The sequence shown here is derived from an EMBL/GenBank/DDBJ whole genome shotgun (WGS) entry which is preliminary data.</text>
</comment>
<protein>
    <submittedName>
        <fullName evidence="1">Uncharacterized protein</fullName>
    </submittedName>
</protein>
<reference evidence="1 2" key="1">
    <citation type="journal article" date="2019" name="Sci. Rep.">
        <title>Orb-weaving spider Araneus ventricosus genome elucidates the spidroin gene catalogue.</title>
        <authorList>
            <person name="Kono N."/>
            <person name="Nakamura H."/>
            <person name="Ohtoshi R."/>
            <person name="Moran D.A.P."/>
            <person name="Shinohara A."/>
            <person name="Yoshida Y."/>
            <person name="Fujiwara M."/>
            <person name="Mori M."/>
            <person name="Tomita M."/>
            <person name="Arakawa K."/>
        </authorList>
    </citation>
    <scope>NUCLEOTIDE SEQUENCE [LARGE SCALE GENOMIC DNA]</scope>
</reference>